<proteinExistence type="predicted"/>
<dbReference type="GeneID" id="9743267"/>
<dbReference type="HOGENOM" id="CLU_2299368_0_0_2"/>
<reference evidence="2 3" key="1">
    <citation type="journal article" date="2010" name="Stand. Genomic Sci.">
        <title>Complete genome sequence of Methanoplanus petrolearius type strain (SEBR 4847).</title>
        <authorList>
            <person name="Brambilla E."/>
            <person name="Djao O.D."/>
            <person name="Daligault H."/>
            <person name="Lapidus A."/>
            <person name="Lucas S."/>
            <person name="Hammon N."/>
            <person name="Nolan M."/>
            <person name="Tice H."/>
            <person name="Cheng J.F."/>
            <person name="Han C."/>
            <person name="Tapia R."/>
            <person name="Goodwin L."/>
            <person name="Pitluck S."/>
            <person name="Liolios K."/>
            <person name="Ivanova N."/>
            <person name="Mavromatis K."/>
            <person name="Mikhailova N."/>
            <person name="Pati A."/>
            <person name="Chen A."/>
            <person name="Palaniappan K."/>
            <person name="Land M."/>
            <person name="Hauser L."/>
            <person name="Chang Y.J."/>
            <person name="Jeffries C.D."/>
            <person name="Rohde M."/>
            <person name="Spring S."/>
            <person name="Sikorski J."/>
            <person name="Goker M."/>
            <person name="Woyke T."/>
            <person name="Bristow J."/>
            <person name="Eisen J.A."/>
            <person name="Markowitz V."/>
            <person name="Hugenholtz P."/>
            <person name="Kyrpides N.C."/>
            <person name="Klenk H.P."/>
        </authorList>
    </citation>
    <scope>NUCLEOTIDE SEQUENCE [LARGE SCALE GENOMIC DNA]</scope>
    <source>
        <strain evidence="3">DSM 11571 / OCM 486 / SEBR 4847</strain>
    </source>
</reference>
<evidence type="ECO:0000256" key="1">
    <source>
        <dbReference type="SAM" id="Phobius"/>
    </source>
</evidence>
<sequence length="100" mass="11373" precursor="true">MIKFQAAERNGLIVLIILCFIVVLYGAATFQWGLVFSLIWFLVVIVMVLIILKKFSDYIRSFGKLNRQMASDLRSLKNSVDGMREETGEIKALTESIAKK</sequence>
<dbReference type="RefSeq" id="WP_013328762.1">
    <property type="nucleotide sequence ID" value="NC_014507.1"/>
</dbReference>
<organism evidence="2 3">
    <name type="scientific">Methanolacinia petrolearia (strain DSM 11571 / OCM 486 / SEBR 4847)</name>
    <name type="common">Methanoplanus petrolearius</name>
    <dbReference type="NCBI Taxonomy" id="679926"/>
    <lineage>
        <taxon>Archaea</taxon>
        <taxon>Methanobacteriati</taxon>
        <taxon>Methanobacteriota</taxon>
        <taxon>Stenosarchaea group</taxon>
        <taxon>Methanomicrobia</taxon>
        <taxon>Methanomicrobiales</taxon>
        <taxon>Methanomicrobiaceae</taxon>
        <taxon>Methanolacinia</taxon>
    </lineage>
</organism>
<feature type="transmembrane region" description="Helical" evidence="1">
    <location>
        <begin position="12"/>
        <end position="28"/>
    </location>
</feature>
<evidence type="ECO:0000313" key="3">
    <source>
        <dbReference type="Proteomes" id="UP000006565"/>
    </source>
</evidence>
<protein>
    <submittedName>
        <fullName evidence="2">Acriflavin resistance protein</fullName>
    </submittedName>
</protein>
<dbReference type="KEGG" id="mpi:Mpet_0811"/>
<evidence type="ECO:0000313" key="2">
    <source>
        <dbReference type="EMBL" id="ADN35584.1"/>
    </source>
</evidence>
<name>E1RIZ6_METP4</name>
<accession>E1RIZ6</accession>
<dbReference type="Proteomes" id="UP000006565">
    <property type="component" value="Chromosome"/>
</dbReference>
<keyword evidence="1" id="KW-1133">Transmembrane helix</keyword>
<keyword evidence="1" id="KW-0812">Transmembrane</keyword>
<dbReference type="STRING" id="679926.Mpet_0811"/>
<keyword evidence="1" id="KW-0472">Membrane</keyword>
<dbReference type="AlphaFoldDB" id="E1RIZ6"/>
<feature type="transmembrane region" description="Helical" evidence="1">
    <location>
        <begin position="34"/>
        <end position="52"/>
    </location>
</feature>
<keyword evidence="3" id="KW-1185">Reference proteome</keyword>
<gene>
    <name evidence="2" type="ordered locus">Mpet_0811</name>
</gene>
<dbReference type="EMBL" id="CP002117">
    <property type="protein sequence ID" value="ADN35584.1"/>
    <property type="molecule type" value="Genomic_DNA"/>
</dbReference>